<keyword evidence="1" id="KW-0812">Transmembrane</keyword>
<dbReference type="AlphaFoldDB" id="A0A4Q1UJH5"/>
<evidence type="ECO:0000256" key="1">
    <source>
        <dbReference type="SAM" id="Phobius"/>
    </source>
</evidence>
<organism evidence="2 3">
    <name type="scientific">Bradyrhizobium betae</name>
    <dbReference type="NCBI Taxonomy" id="244734"/>
    <lineage>
        <taxon>Bacteria</taxon>
        <taxon>Pseudomonadati</taxon>
        <taxon>Pseudomonadota</taxon>
        <taxon>Alphaproteobacteria</taxon>
        <taxon>Hyphomicrobiales</taxon>
        <taxon>Nitrobacteraceae</taxon>
        <taxon>Bradyrhizobium</taxon>
    </lineage>
</organism>
<proteinExistence type="predicted"/>
<evidence type="ECO:0000313" key="3">
    <source>
        <dbReference type="Proteomes" id="UP000290819"/>
    </source>
</evidence>
<keyword evidence="3" id="KW-1185">Reference proteome</keyword>
<evidence type="ECO:0000313" key="2">
    <source>
        <dbReference type="EMBL" id="RXT35065.1"/>
    </source>
</evidence>
<comment type="caution">
    <text evidence="2">The sequence shown here is derived from an EMBL/GenBank/DDBJ whole genome shotgun (WGS) entry which is preliminary data.</text>
</comment>
<gene>
    <name evidence="2" type="ORF">B5V03_34815</name>
</gene>
<name>A0A4Q1UJH5_9BRAD</name>
<reference evidence="2 3" key="1">
    <citation type="submission" date="2017-03" db="EMBL/GenBank/DDBJ databases">
        <authorList>
            <person name="Safronova V.I."/>
            <person name="Sazanova A.L."/>
            <person name="Chirak E.R."/>
        </authorList>
    </citation>
    <scope>NUCLEOTIDE SEQUENCE [LARGE SCALE GENOMIC DNA]</scope>
    <source>
        <strain evidence="2 3">Opo-243</strain>
    </source>
</reference>
<keyword evidence="1" id="KW-0472">Membrane</keyword>
<feature type="transmembrane region" description="Helical" evidence="1">
    <location>
        <begin position="29"/>
        <end position="48"/>
    </location>
</feature>
<sequence>MSAQPRFATLSAYYLQTDGSFGIEHMKQFIALFVAAIALVVLPTIAAADCPKGYVPCGERSQLCCPGK</sequence>
<protein>
    <submittedName>
        <fullName evidence="2">Uncharacterized protein</fullName>
    </submittedName>
</protein>
<dbReference type="EMBL" id="MZXW01000053">
    <property type="protein sequence ID" value="RXT35065.1"/>
    <property type="molecule type" value="Genomic_DNA"/>
</dbReference>
<dbReference type="Proteomes" id="UP000290819">
    <property type="component" value="Unassembled WGS sequence"/>
</dbReference>
<keyword evidence="1" id="KW-1133">Transmembrane helix</keyword>
<accession>A0A4Q1UJH5</accession>